<reference evidence="3" key="1">
    <citation type="submission" date="2021-01" db="EMBL/GenBank/DDBJ databases">
        <authorList>
            <person name="Corre E."/>
            <person name="Pelletier E."/>
            <person name="Niang G."/>
            <person name="Scheremetjew M."/>
            <person name="Finn R."/>
            <person name="Kale V."/>
            <person name="Holt S."/>
            <person name="Cochrane G."/>
            <person name="Meng A."/>
            <person name="Brown T."/>
            <person name="Cohen L."/>
        </authorList>
    </citation>
    <scope>NUCLEOTIDE SEQUENCE</scope>
    <source>
        <strain evidence="3">10249 10 AB</strain>
    </source>
</reference>
<protein>
    <recommendedName>
        <fullName evidence="2">TFIIS N-terminal domain-containing protein</fullName>
    </recommendedName>
</protein>
<proteinExistence type="predicted"/>
<feature type="region of interest" description="Disordered" evidence="1">
    <location>
        <begin position="321"/>
        <end position="406"/>
    </location>
</feature>
<sequence>MLWVLFHEGPVAHLFFLFRIIFQVYYLTYKRSLITATAKTSAKMASAAKKRSGVPLLSALCLNAIVKDLERYPAAAFGIIDEFQWDCIIELRHRKTKPLKGKGGIDGSGRLHPAVTDKLMVEVEEVNPHLNQSKIADTLAWKDIVEYKFKKGGLSRPKGLLYPWPVLVQQIEDSGKALSDCLKSLVVEDDSKIPEKEKVMISTVRAIKILSESPMDMNLLKSTGIGKKVKKFLSKSTKVDFLDEPYVYTSGKDIRVTPRTTLEQALQSWKDLAADSGVKMKAGENRSKGNSTASMTGSMLTAAKKCDSWRSLYHTLKIHDEDRRSRQGEKMRERRRRLNTVRPKIVKVHNASARQNRILNRSSFGSSYNPSQNTESSGSSKMRQLRMEAQVTSSRRGGPAPPSSVAAARVQSSGSGFGAAVAFAAVGKKVAGKRKTALVTKSVTLAGGKRMAIPDAKSNTSANVQKRLKMLKRGHTSFRS</sequence>
<feature type="compositionally biased region" description="Low complexity" evidence="1">
    <location>
        <begin position="393"/>
        <end position="406"/>
    </location>
</feature>
<dbReference type="AlphaFoldDB" id="A0A7S4EN27"/>
<gene>
    <name evidence="3" type="ORF">PAUS00366_LOCUS16553</name>
</gene>
<dbReference type="Pfam" id="PF08711">
    <property type="entry name" value="Med26"/>
    <property type="match status" value="1"/>
</dbReference>
<dbReference type="InterPro" id="IPR017923">
    <property type="entry name" value="TFIIS_N"/>
</dbReference>
<evidence type="ECO:0000256" key="1">
    <source>
        <dbReference type="SAM" id="MobiDB-lite"/>
    </source>
</evidence>
<organism evidence="3">
    <name type="scientific">Pseudo-nitzschia australis</name>
    <dbReference type="NCBI Taxonomy" id="44445"/>
    <lineage>
        <taxon>Eukaryota</taxon>
        <taxon>Sar</taxon>
        <taxon>Stramenopiles</taxon>
        <taxon>Ochrophyta</taxon>
        <taxon>Bacillariophyta</taxon>
        <taxon>Bacillariophyceae</taxon>
        <taxon>Bacillariophycidae</taxon>
        <taxon>Bacillariales</taxon>
        <taxon>Bacillariaceae</taxon>
        <taxon>Pseudo-nitzschia</taxon>
    </lineage>
</organism>
<feature type="compositionally biased region" description="Polar residues" evidence="1">
    <location>
        <begin position="352"/>
        <end position="382"/>
    </location>
</feature>
<feature type="compositionally biased region" description="Basic and acidic residues" evidence="1">
    <location>
        <begin position="321"/>
        <end position="332"/>
    </location>
</feature>
<feature type="domain" description="TFIIS N-terminal" evidence="2">
    <location>
        <begin position="206"/>
        <end position="235"/>
    </location>
</feature>
<dbReference type="EMBL" id="HBIX01023910">
    <property type="protein sequence ID" value="CAE0723797.1"/>
    <property type="molecule type" value="Transcribed_RNA"/>
</dbReference>
<evidence type="ECO:0000313" key="3">
    <source>
        <dbReference type="EMBL" id="CAE0723797.1"/>
    </source>
</evidence>
<accession>A0A7S4EN27</accession>
<feature type="compositionally biased region" description="Basic residues" evidence="1">
    <location>
        <begin position="333"/>
        <end position="347"/>
    </location>
</feature>
<name>A0A7S4EN27_9STRA</name>
<evidence type="ECO:0000259" key="2">
    <source>
        <dbReference type="Pfam" id="PF08711"/>
    </source>
</evidence>